<name>A0A2A5IK29_BACPU</name>
<dbReference type="Pfam" id="PF24058">
    <property type="entry name" value="DUF7359"/>
    <property type="match status" value="1"/>
</dbReference>
<evidence type="ECO:0000259" key="2">
    <source>
        <dbReference type="Pfam" id="PF24049"/>
    </source>
</evidence>
<dbReference type="Pfam" id="PF24059">
    <property type="entry name" value="DUF7360"/>
    <property type="match status" value="1"/>
</dbReference>
<evidence type="ECO:0000313" key="7">
    <source>
        <dbReference type="Proteomes" id="UP000228754"/>
    </source>
</evidence>
<dbReference type="EMBL" id="NKHG01000135">
    <property type="protein sequence ID" value="PCK17688.1"/>
    <property type="molecule type" value="Genomic_DNA"/>
</dbReference>
<gene>
    <name evidence="6" type="ORF">CEY02_19845</name>
</gene>
<comment type="caution">
    <text evidence="6">The sequence shown here is derived from an EMBL/GenBank/DDBJ whole genome shotgun (WGS) entry which is preliminary data.</text>
</comment>
<dbReference type="Pfam" id="PF24060">
    <property type="entry name" value="DUF7361"/>
    <property type="match status" value="1"/>
</dbReference>
<dbReference type="Pfam" id="PF24049">
    <property type="entry name" value="YOMG_N"/>
    <property type="match status" value="1"/>
</dbReference>
<dbReference type="OrthoDB" id="5090100at2"/>
<dbReference type="Proteomes" id="UP000228754">
    <property type="component" value="Unassembled WGS sequence"/>
</dbReference>
<sequence>MNLGEFTFKPGKLKLELCKTNKKKIANIVDFSNASVNLNHAAINDLTFSIPLKARYGDEIKTNHVTKLIKEWYLVKATFLNRTEYYVIDSITDSSSQEKDDIQINCQLTPYMLHKSKIMQYEGISKNLKEIGEVCLSETGWTVGEIDDTFNEKRRSFSISSMTSRYDFLRNICETFDAIPVFDTIKNTVSFYKSDEISKFKGVKISSHNFMIDMTDTRSMEDVVTRLHVTGKDGIVINSVNPTGQGYLDDFSFFLTPFQRDENRIVIKKSDYMSNELCHALLDYNEMVDKESEAFKRLLDEKKQIEANKTTQENELFVLKSLELQQILDRIEVVKETNGDTKDLIKQRDLKLSQVDSKKSEIAQIETKINLLNSDLTALKNRLDMSAFLGETLFNELIPFIHKGEWSNDNIFDETELYEKSYEELEKRRSPPIDIKTNIVNLYNAVSEKDYWDRISLGDILRIQNKEFGTEYRATLAGMSLNFDDSTISVTLTNGKKPKSIEQEWSDMLYRNKKASTEFNTRKIDYNRLATNYNARNDRISTPPSPPTIGMNSVTHKVNENGSVDISVSWNYPTSDEDKYNIDGFIVHCYPDTSSDTYLFGASLAKEQRISVRYDKRIATFTSQVPTKYFTFGVQSYRNVETSISSNGVLLSDIVQPQVPSENPYRPSNTVEVKGKVNGLYQISTNEKPANPDVGTIWIDPANNKSELYDGEQWIVQSAGSADSLNGITPALHEEPNTIPVRDDNGVISASISGSASKLGEYTDQDFILKTDKDAPNGVATLDANGKIKSTNLQQINYVGTYIGNGTQNRTIPLPFTPSIVKIKSTVQSDPALAIVSASGGYAEEISGSSIYFKGINNLPDGTNGRLVNMGFVTGSDTTFKGNKQGVTYYFEAYRNL</sequence>
<reference evidence="6 7" key="1">
    <citation type="submission" date="2017-06" db="EMBL/GenBank/DDBJ databases">
        <title>Draft Genome Sequence of Bacillus sp Strain 36R Isolated from saline sediment at Atanasia, Sonora, Mexico.</title>
        <authorList>
            <person name="Sanchez Diaz R."/>
            <person name="Quiroz Macias M.E."/>
            <person name="Ibarra Gamez J.C."/>
            <person name="Enciso Ibarra J."/>
            <person name="Gomez Gil B."/>
            <person name="Galaviz Silva L."/>
        </authorList>
    </citation>
    <scope>NUCLEOTIDE SEQUENCE [LARGE SCALE GENOMIC DNA]</scope>
    <source>
        <strain evidence="6 7">36R_ATNSAL</strain>
    </source>
</reference>
<feature type="domain" description="DUF7360" evidence="4">
    <location>
        <begin position="680"/>
        <end position="718"/>
    </location>
</feature>
<feature type="coiled-coil region" evidence="1">
    <location>
        <begin position="288"/>
        <end position="315"/>
    </location>
</feature>
<dbReference type="InterPro" id="IPR055783">
    <property type="entry name" value="DUF7359"/>
</dbReference>
<feature type="domain" description="YOMG-like N-terminal" evidence="2">
    <location>
        <begin position="17"/>
        <end position="106"/>
    </location>
</feature>
<evidence type="ECO:0000259" key="3">
    <source>
        <dbReference type="Pfam" id="PF24058"/>
    </source>
</evidence>
<dbReference type="InterPro" id="IPR055785">
    <property type="entry name" value="DUF7361"/>
</dbReference>
<evidence type="ECO:0000259" key="4">
    <source>
        <dbReference type="Pfam" id="PF24059"/>
    </source>
</evidence>
<accession>A0A2A5IK29</accession>
<feature type="coiled-coil region" evidence="1">
    <location>
        <begin position="355"/>
        <end position="382"/>
    </location>
</feature>
<evidence type="ECO:0000256" key="1">
    <source>
        <dbReference type="SAM" id="Coils"/>
    </source>
</evidence>
<proteinExistence type="predicted"/>
<feature type="domain" description="DUF7359" evidence="3">
    <location>
        <begin position="532"/>
        <end position="652"/>
    </location>
</feature>
<evidence type="ECO:0000313" key="6">
    <source>
        <dbReference type="EMBL" id="PCK17688.1"/>
    </source>
</evidence>
<dbReference type="AlphaFoldDB" id="A0A2A5IK29"/>
<feature type="domain" description="DUF7361" evidence="5">
    <location>
        <begin position="800"/>
        <end position="895"/>
    </location>
</feature>
<dbReference type="InterPro" id="IPR057796">
    <property type="entry name" value="YOMG-like_N"/>
</dbReference>
<organism evidence="6 7">
    <name type="scientific">Bacillus pumilus</name>
    <name type="common">Bacillus mesentericus</name>
    <dbReference type="NCBI Taxonomy" id="1408"/>
    <lineage>
        <taxon>Bacteria</taxon>
        <taxon>Bacillati</taxon>
        <taxon>Bacillota</taxon>
        <taxon>Bacilli</taxon>
        <taxon>Bacillales</taxon>
        <taxon>Bacillaceae</taxon>
        <taxon>Bacillus</taxon>
    </lineage>
</organism>
<protein>
    <submittedName>
        <fullName evidence="6">Uncharacterized protein</fullName>
    </submittedName>
</protein>
<evidence type="ECO:0000259" key="5">
    <source>
        <dbReference type="Pfam" id="PF24060"/>
    </source>
</evidence>
<dbReference type="InterPro" id="IPR055784">
    <property type="entry name" value="DUF7360"/>
</dbReference>
<keyword evidence="1" id="KW-0175">Coiled coil</keyword>